<evidence type="ECO:0000259" key="10">
    <source>
        <dbReference type="PROSITE" id="PS50893"/>
    </source>
</evidence>
<evidence type="ECO:0000256" key="9">
    <source>
        <dbReference type="SAM" id="Phobius"/>
    </source>
</evidence>
<dbReference type="FunFam" id="3.40.50.300:FF:000854">
    <property type="entry name" value="Multidrug ABC transporter ATP-binding protein"/>
    <property type="match status" value="1"/>
</dbReference>
<feature type="domain" description="ABC transporter" evidence="10">
    <location>
        <begin position="337"/>
        <end position="571"/>
    </location>
</feature>
<dbReference type="GO" id="GO:0005886">
    <property type="term" value="C:plasma membrane"/>
    <property type="evidence" value="ECO:0007669"/>
    <property type="project" value="UniProtKB-SubCell"/>
</dbReference>
<evidence type="ECO:0000256" key="6">
    <source>
        <dbReference type="ARBA" id="ARBA00022840"/>
    </source>
</evidence>
<keyword evidence="6 12" id="KW-0067">ATP-binding</keyword>
<evidence type="ECO:0000256" key="4">
    <source>
        <dbReference type="ARBA" id="ARBA00022692"/>
    </source>
</evidence>
<dbReference type="PANTHER" id="PTHR43394:SF1">
    <property type="entry name" value="ATP-BINDING CASSETTE SUB-FAMILY B MEMBER 10, MITOCHONDRIAL"/>
    <property type="match status" value="1"/>
</dbReference>
<protein>
    <submittedName>
        <fullName evidence="12">ATP-binding cassette domain-containing protein</fullName>
    </submittedName>
</protein>
<keyword evidence="2" id="KW-0813">Transport</keyword>
<dbReference type="SUPFAM" id="SSF90123">
    <property type="entry name" value="ABC transporter transmembrane region"/>
    <property type="match status" value="1"/>
</dbReference>
<feature type="transmembrane region" description="Helical" evidence="9">
    <location>
        <begin position="274"/>
        <end position="291"/>
    </location>
</feature>
<dbReference type="InterPro" id="IPR017871">
    <property type="entry name" value="ABC_transporter-like_CS"/>
</dbReference>
<evidence type="ECO:0000259" key="11">
    <source>
        <dbReference type="PROSITE" id="PS50929"/>
    </source>
</evidence>
<dbReference type="SUPFAM" id="SSF52540">
    <property type="entry name" value="P-loop containing nucleoside triphosphate hydrolases"/>
    <property type="match status" value="1"/>
</dbReference>
<dbReference type="InterPro" id="IPR039421">
    <property type="entry name" value="Type_1_exporter"/>
</dbReference>
<keyword evidence="5" id="KW-0547">Nucleotide-binding</keyword>
<evidence type="ECO:0000313" key="13">
    <source>
        <dbReference type="Proteomes" id="UP000824111"/>
    </source>
</evidence>
<dbReference type="InterPro" id="IPR027417">
    <property type="entry name" value="P-loop_NTPase"/>
</dbReference>
<dbReference type="Pfam" id="PF00005">
    <property type="entry name" value="ABC_tran"/>
    <property type="match status" value="1"/>
</dbReference>
<accession>A0A9D1S6L1</accession>
<evidence type="ECO:0000256" key="8">
    <source>
        <dbReference type="ARBA" id="ARBA00023136"/>
    </source>
</evidence>
<feature type="domain" description="ABC transmembrane type-1" evidence="11">
    <location>
        <begin position="19"/>
        <end position="303"/>
    </location>
</feature>
<dbReference type="GO" id="GO:0016887">
    <property type="term" value="F:ATP hydrolysis activity"/>
    <property type="evidence" value="ECO:0007669"/>
    <property type="project" value="InterPro"/>
</dbReference>
<dbReference type="Gene3D" id="3.40.50.300">
    <property type="entry name" value="P-loop containing nucleotide triphosphate hydrolases"/>
    <property type="match status" value="1"/>
</dbReference>
<evidence type="ECO:0000256" key="1">
    <source>
        <dbReference type="ARBA" id="ARBA00004651"/>
    </source>
</evidence>
<dbReference type="PROSITE" id="PS50929">
    <property type="entry name" value="ABC_TM1F"/>
    <property type="match status" value="1"/>
</dbReference>
<dbReference type="InterPro" id="IPR003593">
    <property type="entry name" value="AAA+_ATPase"/>
</dbReference>
<dbReference type="SMART" id="SM00382">
    <property type="entry name" value="AAA"/>
    <property type="match status" value="1"/>
</dbReference>
<evidence type="ECO:0000256" key="5">
    <source>
        <dbReference type="ARBA" id="ARBA00022741"/>
    </source>
</evidence>
<feature type="transmembrane region" description="Helical" evidence="9">
    <location>
        <begin position="135"/>
        <end position="151"/>
    </location>
</feature>
<reference evidence="12" key="2">
    <citation type="journal article" date="2021" name="PeerJ">
        <title>Extensive microbial diversity within the chicken gut microbiome revealed by metagenomics and culture.</title>
        <authorList>
            <person name="Gilroy R."/>
            <person name="Ravi A."/>
            <person name="Getino M."/>
            <person name="Pursley I."/>
            <person name="Horton D.L."/>
            <person name="Alikhan N.F."/>
            <person name="Baker D."/>
            <person name="Gharbi K."/>
            <person name="Hall N."/>
            <person name="Watson M."/>
            <person name="Adriaenssens E.M."/>
            <person name="Foster-Nyarko E."/>
            <person name="Jarju S."/>
            <person name="Secka A."/>
            <person name="Antonio M."/>
            <person name="Oren A."/>
            <person name="Chaudhuri R.R."/>
            <person name="La Ragione R."/>
            <person name="Hildebrand F."/>
            <person name="Pallen M.J."/>
        </authorList>
    </citation>
    <scope>NUCLEOTIDE SEQUENCE</scope>
    <source>
        <strain evidence="12">ChiSjej4B22-9803</strain>
    </source>
</reference>
<keyword evidence="7 9" id="KW-1133">Transmembrane helix</keyword>
<keyword evidence="8 9" id="KW-0472">Membrane</keyword>
<organism evidence="12 13">
    <name type="scientific">Candidatus Avimonoglobus intestinipullorum</name>
    <dbReference type="NCBI Taxonomy" id="2840699"/>
    <lineage>
        <taxon>Bacteria</taxon>
        <taxon>Bacillati</taxon>
        <taxon>Bacillota</taxon>
        <taxon>Clostridia</taxon>
        <taxon>Eubacteriales</taxon>
        <taxon>Candidatus Avimonoglobus</taxon>
    </lineage>
</organism>
<dbReference type="EMBL" id="DVND01000149">
    <property type="protein sequence ID" value="HIU48845.1"/>
    <property type="molecule type" value="Genomic_DNA"/>
</dbReference>
<dbReference type="GO" id="GO:0005524">
    <property type="term" value="F:ATP binding"/>
    <property type="evidence" value="ECO:0007669"/>
    <property type="project" value="UniProtKB-KW"/>
</dbReference>
<evidence type="ECO:0000256" key="2">
    <source>
        <dbReference type="ARBA" id="ARBA00022448"/>
    </source>
</evidence>
<evidence type="ECO:0000256" key="3">
    <source>
        <dbReference type="ARBA" id="ARBA00022475"/>
    </source>
</evidence>
<name>A0A9D1S6L1_9FIRM</name>
<dbReference type="Pfam" id="PF00664">
    <property type="entry name" value="ABC_membrane"/>
    <property type="match status" value="1"/>
</dbReference>
<keyword evidence="4 9" id="KW-0812">Transmembrane</keyword>
<keyword evidence="3" id="KW-1003">Cell membrane</keyword>
<dbReference type="InterPro" id="IPR036640">
    <property type="entry name" value="ABC1_TM_sf"/>
</dbReference>
<dbReference type="PANTHER" id="PTHR43394">
    <property type="entry name" value="ATP-DEPENDENT PERMEASE MDL1, MITOCHONDRIAL"/>
    <property type="match status" value="1"/>
</dbReference>
<dbReference type="Proteomes" id="UP000824111">
    <property type="component" value="Unassembled WGS sequence"/>
</dbReference>
<dbReference type="InterPro" id="IPR003439">
    <property type="entry name" value="ABC_transporter-like_ATP-bd"/>
</dbReference>
<comment type="subcellular location">
    <subcellularLocation>
        <location evidence="1">Cell membrane</location>
        <topology evidence="1">Multi-pass membrane protein</topology>
    </subcellularLocation>
</comment>
<evidence type="ECO:0000313" key="12">
    <source>
        <dbReference type="EMBL" id="HIU48845.1"/>
    </source>
</evidence>
<gene>
    <name evidence="12" type="ORF">IAB04_05730</name>
</gene>
<dbReference type="InterPro" id="IPR011527">
    <property type="entry name" value="ABC1_TM_dom"/>
</dbReference>
<feature type="transmembrane region" description="Helical" evidence="9">
    <location>
        <begin position="60"/>
        <end position="78"/>
    </location>
</feature>
<feature type="transmembrane region" description="Helical" evidence="9">
    <location>
        <begin position="242"/>
        <end position="268"/>
    </location>
</feature>
<dbReference type="GO" id="GO:0015421">
    <property type="term" value="F:ABC-type oligopeptide transporter activity"/>
    <property type="evidence" value="ECO:0007669"/>
    <property type="project" value="TreeGrafter"/>
</dbReference>
<sequence length="589" mass="64053">MLLLNKTLLRMAKGLWGRIALITFLKLVTLVGTAEFAQIISGFLGNIASPALSASNAGSAVLTAFITAAAIFLAELLTGEAEYRCTAKARQSLRAGIFSKVLELDVGSVEKIGPVSAITSSVDGVESMQIYYSKYLPGLFYCLIAPIYLFFRLKDVSLIPAAVMFVISFILLPVNNIFRSHIEKLKTEYWDSLEDLTGYYLESVRGLTAFKLFGRDKDRAAVLAKKSQAFNRKIMDVMKVNFSSFLLTDGLIYGAVAASTVIAAVQIVSGTLDFSGGLMVLLLSFGFFGSVRQLMNATHSALAGVSAADKVEKLLSIDTSRPYHPDMAVEKEPFDGIRMENISFSYPGRGGTLHNISLDIPKGKTVALAGLSGSGKSTAAGLLMRFHDPEKGRILLEGRDIVSLTPEELRKHIIMVPQYVSLFSGTIADNLRIASPNASCEELWSALSDVRLKDWVSSLPQGLDTPAGDGGGKLSGGQRQKIGIARALLSRAEYIIFDEATSSVDMDSEREIWSCIGELSKTRTLIIISHRLSTIQNADIIYMLSNGGVTERGRHRELMDKGGLYRRLAEEQSRLEQNGKEGILYGAAL</sequence>
<evidence type="ECO:0000256" key="7">
    <source>
        <dbReference type="ARBA" id="ARBA00022989"/>
    </source>
</evidence>
<dbReference type="Gene3D" id="1.20.1560.10">
    <property type="entry name" value="ABC transporter type 1, transmembrane domain"/>
    <property type="match status" value="1"/>
</dbReference>
<feature type="transmembrane region" description="Helical" evidence="9">
    <location>
        <begin position="157"/>
        <end position="178"/>
    </location>
</feature>
<dbReference type="PROSITE" id="PS50893">
    <property type="entry name" value="ABC_TRANSPORTER_2"/>
    <property type="match status" value="1"/>
</dbReference>
<comment type="caution">
    <text evidence="12">The sequence shown here is derived from an EMBL/GenBank/DDBJ whole genome shotgun (WGS) entry which is preliminary data.</text>
</comment>
<proteinExistence type="predicted"/>
<dbReference type="AlphaFoldDB" id="A0A9D1S6L1"/>
<dbReference type="PROSITE" id="PS00211">
    <property type="entry name" value="ABC_TRANSPORTER_1"/>
    <property type="match status" value="1"/>
</dbReference>
<reference evidence="12" key="1">
    <citation type="submission" date="2020-10" db="EMBL/GenBank/DDBJ databases">
        <authorList>
            <person name="Gilroy R."/>
        </authorList>
    </citation>
    <scope>NUCLEOTIDE SEQUENCE</scope>
    <source>
        <strain evidence="12">ChiSjej4B22-9803</strain>
    </source>
</reference>